<evidence type="ECO:0000256" key="1">
    <source>
        <dbReference type="SAM" id="Phobius"/>
    </source>
</evidence>
<organism evidence="2 3">
    <name type="scientific">candidate division WOR_3 bacterium SM1_77</name>
    <dbReference type="NCBI Taxonomy" id="1703778"/>
    <lineage>
        <taxon>Bacteria</taxon>
        <taxon>Bacteria division WOR-3</taxon>
    </lineage>
</organism>
<dbReference type="EMBL" id="LJVE01000108">
    <property type="protein sequence ID" value="KPL13371.1"/>
    <property type="molecule type" value="Genomic_DNA"/>
</dbReference>
<accession>A0A0S8JWW7</accession>
<evidence type="ECO:0000313" key="2">
    <source>
        <dbReference type="EMBL" id="KPL13371.1"/>
    </source>
</evidence>
<feature type="transmembrane region" description="Helical" evidence="1">
    <location>
        <begin position="12"/>
        <end position="32"/>
    </location>
</feature>
<evidence type="ECO:0000313" key="3">
    <source>
        <dbReference type="Proteomes" id="UP000050975"/>
    </source>
</evidence>
<protein>
    <submittedName>
        <fullName evidence="2">Uncharacterized protein</fullName>
    </submittedName>
</protein>
<keyword evidence="1" id="KW-0472">Membrane</keyword>
<sequence length="355" mass="40647">MWYGYLIISENNVYFIVSVVIFTLMVFTQINISGYAETRPYITWNDSTNFTGYNRGWLEFKNEASNYGVQLAFDLILPYDTTSLSYAIDNVNVSRLALWLGREQARIIIGKQSLYWGVGRVFRPLDIFNRVNYFEPGYERPGSNALLGYFSLGSLSSIRGIVMPDGNIKRTLAGIRLGTNILKNDMGITVMHQSSEDRTVFGGEITGELLLGYWGEVSFTWEDTLNFSRISLGLDYTFPLMIYTMFEYFFDGSGEEDPADYDYSRITSGERQTLAQQYLYASIGLLYNPFLRPSISTILNIEDQGFIIIPSLSYAILENTELTLGMNYAIGSEESEFRNITQYRGAVYLWIRTYF</sequence>
<dbReference type="Proteomes" id="UP000050975">
    <property type="component" value="Unassembled WGS sequence"/>
</dbReference>
<keyword evidence="1" id="KW-1133">Transmembrane helix</keyword>
<reference evidence="2 3" key="1">
    <citation type="journal article" date="2015" name="Microbiome">
        <title>Genomic resolution of linkages in carbon, nitrogen, and sulfur cycling among widespread estuary sediment bacteria.</title>
        <authorList>
            <person name="Baker B.J."/>
            <person name="Lazar C.S."/>
            <person name="Teske A.P."/>
            <person name="Dick G.J."/>
        </authorList>
    </citation>
    <scope>NUCLEOTIDE SEQUENCE [LARGE SCALE GENOMIC DNA]</scope>
    <source>
        <strain evidence="2">SM1_77</strain>
    </source>
</reference>
<comment type="caution">
    <text evidence="2">The sequence shown here is derived from an EMBL/GenBank/DDBJ whole genome shotgun (WGS) entry which is preliminary data.</text>
</comment>
<dbReference type="AlphaFoldDB" id="A0A0S8JWW7"/>
<name>A0A0S8JWW7_UNCW3</name>
<keyword evidence="1" id="KW-0812">Transmembrane</keyword>
<gene>
    <name evidence="2" type="ORF">AMJ74_05385</name>
</gene>
<proteinExistence type="predicted"/>